<feature type="domain" description="Putative DNA-binding" evidence="1">
    <location>
        <begin position="3"/>
        <end position="93"/>
    </location>
</feature>
<evidence type="ECO:0000259" key="1">
    <source>
        <dbReference type="Pfam" id="PF09836"/>
    </source>
</evidence>
<evidence type="ECO:0000313" key="2">
    <source>
        <dbReference type="EMBL" id="CUH62690.1"/>
    </source>
</evidence>
<dbReference type="EMBL" id="CYSC01000003">
    <property type="protein sequence ID" value="CUH70390.1"/>
    <property type="molecule type" value="Genomic_DNA"/>
</dbReference>
<reference evidence="3 5" key="1">
    <citation type="submission" date="2015-09" db="EMBL/GenBank/DDBJ databases">
        <authorList>
            <consortium name="Swine Surveillance"/>
        </authorList>
    </citation>
    <scope>NUCLEOTIDE SEQUENCE [LARGE SCALE GENOMIC DNA]</scope>
    <source>
        <strain evidence="3 5">5120</strain>
    </source>
</reference>
<dbReference type="InterPro" id="IPR044922">
    <property type="entry name" value="DUF2063_N_sf"/>
</dbReference>
<dbReference type="Proteomes" id="UP000051887">
    <property type="component" value="Unassembled WGS sequence"/>
</dbReference>
<reference evidence="2 4" key="2">
    <citation type="submission" date="2015-09" db="EMBL/GenBank/DDBJ databases">
        <authorList>
            <person name="Rodrigo-Torres L."/>
            <person name="Arahal D.R."/>
        </authorList>
    </citation>
    <scope>NUCLEOTIDE SEQUENCE [LARGE SCALE GENOMIC DNA]</scope>
    <source>
        <strain evidence="2 4">CECT 5118</strain>
    </source>
</reference>
<dbReference type="Pfam" id="PF09836">
    <property type="entry name" value="DUF2063"/>
    <property type="match status" value="1"/>
</dbReference>
<organism evidence="3 5">
    <name type="scientific">Thalassovita autumnalis</name>
    <dbReference type="NCBI Taxonomy" id="2072972"/>
    <lineage>
        <taxon>Bacteria</taxon>
        <taxon>Pseudomonadati</taxon>
        <taxon>Pseudomonadota</taxon>
        <taxon>Alphaproteobacteria</taxon>
        <taxon>Rhodobacterales</taxon>
        <taxon>Roseobacteraceae</taxon>
        <taxon>Thalassovita</taxon>
    </lineage>
</organism>
<dbReference type="AlphaFoldDB" id="A0A0N7LU72"/>
<dbReference type="Proteomes" id="UP000051086">
    <property type="component" value="Unassembled WGS sequence"/>
</dbReference>
<evidence type="ECO:0000313" key="3">
    <source>
        <dbReference type="EMBL" id="CUH70390.1"/>
    </source>
</evidence>
<name>A0A0N7LU72_9RHOB</name>
<protein>
    <recommendedName>
        <fullName evidence="1">Putative DNA-binding domain-containing protein</fullName>
    </recommendedName>
</protein>
<accession>A0A0N7LU72</accession>
<gene>
    <name evidence="2" type="ORF">TL5118_00134</name>
    <name evidence="3" type="ORF">TL5120_00166</name>
</gene>
<evidence type="ECO:0000313" key="5">
    <source>
        <dbReference type="Proteomes" id="UP000051887"/>
    </source>
</evidence>
<dbReference type="EMBL" id="CYSB01000004">
    <property type="protein sequence ID" value="CUH62690.1"/>
    <property type="molecule type" value="Genomic_DNA"/>
</dbReference>
<evidence type="ECO:0000313" key="4">
    <source>
        <dbReference type="Proteomes" id="UP000051086"/>
    </source>
</evidence>
<proteinExistence type="predicted"/>
<sequence>MSQSAFNAALLNPTANRPNGLSDAGGRPAGKRFDVYRNNVTVSLREALETGFPATARLLGEQNFNTIATGYLRANPPSSPLMMLYGGGFPRYISAIPALAKLAYLRDVARLEYAMRQSYHAEDAPALDPARLASLPPEALNNARLTFAAATQLVLTPWPIHAIRAKALGESGENPPAHAQPTLVTRPEFDPILTPLPADQGDLCGALMAGKTLAEASTLHPAADLGQLLGTLLASQALTDIHVEERT</sequence>
<dbReference type="OrthoDB" id="4146344at2"/>
<dbReference type="RefSeq" id="WP_058241738.1">
    <property type="nucleotide sequence ID" value="NZ_CYSB01000004.1"/>
</dbReference>
<keyword evidence="4" id="KW-1185">Reference proteome</keyword>
<dbReference type="Gene3D" id="1.10.150.690">
    <property type="entry name" value="DUF2063"/>
    <property type="match status" value="1"/>
</dbReference>
<dbReference type="InterPro" id="IPR018640">
    <property type="entry name" value="DUF2063"/>
</dbReference>